<feature type="transmembrane region" description="Helical" evidence="6">
    <location>
        <begin position="28"/>
        <end position="48"/>
    </location>
</feature>
<dbReference type="Pfam" id="PF03547">
    <property type="entry name" value="Mem_trans"/>
    <property type="match status" value="1"/>
</dbReference>
<evidence type="ECO:0000256" key="4">
    <source>
        <dbReference type="ARBA" id="ARBA00023136"/>
    </source>
</evidence>
<dbReference type="InterPro" id="IPR040254">
    <property type="entry name" value="Ecm3-like"/>
</dbReference>
<feature type="transmembrane region" description="Helical" evidence="6">
    <location>
        <begin position="251"/>
        <end position="271"/>
    </location>
</feature>
<keyword evidence="4 6" id="KW-0472">Membrane</keyword>
<dbReference type="AlphaFoldDB" id="A0A1C7M0U2"/>
<feature type="transmembrane region" description="Helical" evidence="6">
    <location>
        <begin position="351"/>
        <end position="368"/>
    </location>
</feature>
<evidence type="ECO:0000256" key="6">
    <source>
        <dbReference type="SAM" id="Phobius"/>
    </source>
</evidence>
<feature type="transmembrane region" description="Helical" evidence="6">
    <location>
        <begin position="195"/>
        <end position="215"/>
    </location>
</feature>
<dbReference type="EMBL" id="LUGG01000014">
    <property type="protein sequence ID" value="OBZ70358.1"/>
    <property type="molecule type" value="Genomic_DNA"/>
</dbReference>
<evidence type="ECO:0000313" key="8">
    <source>
        <dbReference type="Proteomes" id="UP000092993"/>
    </source>
</evidence>
<name>A0A1C7M0U2_GRIFR</name>
<keyword evidence="8" id="KW-1185">Reference proteome</keyword>
<dbReference type="InterPro" id="IPR004776">
    <property type="entry name" value="Mem_transp_PIN-like"/>
</dbReference>
<keyword evidence="2 6" id="KW-0812">Transmembrane</keyword>
<evidence type="ECO:0000313" key="7">
    <source>
        <dbReference type="EMBL" id="OBZ70358.1"/>
    </source>
</evidence>
<evidence type="ECO:0000256" key="1">
    <source>
        <dbReference type="ARBA" id="ARBA00004141"/>
    </source>
</evidence>
<dbReference type="PANTHER" id="PTHR31274">
    <property type="entry name" value="PROTEIN ECM3"/>
    <property type="match status" value="1"/>
</dbReference>
<organism evidence="7 8">
    <name type="scientific">Grifola frondosa</name>
    <name type="common">Maitake</name>
    <name type="synonym">Polyporus frondosus</name>
    <dbReference type="NCBI Taxonomy" id="5627"/>
    <lineage>
        <taxon>Eukaryota</taxon>
        <taxon>Fungi</taxon>
        <taxon>Dikarya</taxon>
        <taxon>Basidiomycota</taxon>
        <taxon>Agaricomycotina</taxon>
        <taxon>Agaricomycetes</taxon>
        <taxon>Polyporales</taxon>
        <taxon>Grifolaceae</taxon>
        <taxon>Grifola</taxon>
    </lineage>
</organism>
<reference evidence="7 8" key="1">
    <citation type="submission" date="2016-03" db="EMBL/GenBank/DDBJ databases">
        <title>Whole genome sequencing of Grifola frondosa 9006-11.</title>
        <authorList>
            <person name="Min B."/>
            <person name="Park H."/>
            <person name="Kim J.-G."/>
            <person name="Cho H."/>
            <person name="Oh Y.-L."/>
            <person name="Kong W.-S."/>
            <person name="Choi I.-G."/>
        </authorList>
    </citation>
    <scope>NUCLEOTIDE SEQUENCE [LARGE SCALE GENOMIC DNA]</scope>
    <source>
        <strain evidence="7 8">9006-11</strain>
    </source>
</reference>
<dbReference type="OrthoDB" id="435607at2759"/>
<protein>
    <submittedName>
        <fullName evidence="7">Protein ECM3</fullName>
    </submittedName>
</protein>
<accession>A0A1C7M0U2</accession>
<evidence type="ECO:0000256" key="2">
    <source>
        <dbReference type="ARBA" id="ARBA00022692"/>
    </source>
</evidence>
<dbReference type="PANTHER" id="PTHR31274:SF1">
    <property type="entry name" value="AGL149CP"/>
    <property type="match status" value="1"/>
</dbReference>
<sequence>MSNWGNLPNAVVMSVTQQAPFDPTTDPALGVSFVSIFIVPIISSSGFAEQPILSHGTTSQAFLKAKKQKQRSLEGETHRRARRTLHPGREPACREPSVSASTVTKKDADSMMIEGKEKIRDVEVAVPQIGPQYLACGHPDPDPDVQLARRTSRLSTSPSYRSRRPSFVPSPPQVASEHPPHLSFPQRMLRVFRPLTAIVTPITLTLAISLPMALIQPLKALFVDVSTTGGPDWKGPDGRPPLAFIIDTADFLGSIAVPLALILLGASFARLKIPRPISRLPIMAMMLVTLAKMVILPVAGVFIVQAMVHGGLIDKDAKAEKFVAMFLSGTPAAVNQMIVASLYSPDGNVDTLSAFLLVQYVFMFFSSAQSTDGGRTASAVTSLAHYGSSRKRQARCVWPGTFAACQLFRHAPT</sequence>
<dbReference type="GO" id="GO:0016020">
    <property type="term" value="C:membrane"/>
    <property type="evidence" value="ECO:0007669"/>
    <property type="project" value="UniProtKB-SubCell"/>
</dbReference>
<evidence type="ECO:0000256" key="5">
    <source>
        <dbReference type="SAM" id="MobiDB-lite"/>
    </source>
</evidence>
<comment type="subcellular location">
    <subcellularLocation>
        <location evidence="1">Membrane</location>
        <topology evidence="1">Multi-pass membrane protein</topology>
    </subcellularLocation>
</comment>
<comment type="caution">
    <text evidence="7">The sequence shown here is derived from an EMBL/GenBank/DDBJ whole genome shotgun (WGS) entry which is preliminary data.</text>
</comment>
<proteinExistence type="predicted"/>
<evidence type="ECO:0000256" key="3">
    <source>
        <dbReference type="ARBA" id="ARBA00022989"/>
    </source>
</evidence>
<feature type="transmembrane region" description="Helical" evidence="6">
    <location>
        <begin position="283"/>
        <end position="308"/>
    </location>
</feature>
<dbReference type="GO" id="GO:0055085">
    <property type="term" value="P:transmembrane transport"/>
    <property type="evidence" value="ECO:0007669"/>
    <property type="project" value="InterPro"/>
</dbReference>
<keyword evidence="3 6" id="KW-1133">Transmembrane helix</keyword>
<gene>
    <name evidence="7" type="primary">ECM3_1</name>
    <name evidence="7" type="ORF">A0H81_09826</name>
</gene>
<feature type="region of interest" description="Disordered" evidence="5">
    <location>
        <begin position="153"/>
        <end position="180"/>
    </location>
</feature>
<feature type="region of interest" description="Disordered" evidence="5">
    <location>
        <begin position="68"/>
        <end position="108"/>
    </location>
</feature>
<dbReference type="STRING" id="5627.A0A1C7M0U2"/>
<dbReference type="Proteomes" id="UP000092993">
    <property type="component" value="Unassembled WGS sequence"/>
</dbReference>